<keyword evidence="2" id="KW-1185">Reference proteome</keyword>
<dbReference type="OrthoDB" id="7775479at2"/>
<protein>
    <recommendedName>
        <fullName evidence="3">KTSC domain-containing protein</fullName>
    </recommendedName>
</protein>
<gene>
    <name evidence="1" type="ORF">E2F46_09590</name>
</gene>
<evidence type="ECO:0008006" key="3">
    <source>
        <dbReference type="Google" id="ProtNLM"/>
    </source>
</evidence>
<dbReference type="RefSeq" id="WP_133321873.1">
    <property type="nucleotide sequence ID" value="NZ_SMTF01000006.1"/>
</dbReference>
<comment type="caution">
    <text evidence="1">The sequence shown here is derived from an EMBL/GenBank/DDBJ whole genome shotgun (WGS) entry which is preliminary data.</text>
</comment>
<dbReference type="Proteomes" id="UP000294796">
    <property type="component" value="Unassembled WGS sequence"/>
</dbReference>
<name>A0A4R5TP23_9GAMM</name>
<sequence>MKPYRDADGDSGIAAYESGPGCILVRFHRGGTYRYDDTRPGAVHVLEMQRLADAGDGLNTYINQHVRDDYARRLD</sequence>
<proteinExistence type="predicted"/>
<dbReference type="EMBL" id="SMTF01000006">
    <property type="protein sequence ID" value="TDK23776.1"/>
    <property type="molecule type" value="Genomic_DNA"/>
</dbReference>
<organism evidence="1 2">
    <name type="scientific">Luteimonas aestuarii</name>
    <dbReference type="NCBI Taxonomy" id="453837"/>
    <lineage>
        <taxon>Bacteria</taxon>
        <taxon>Pseudomonadati</taxon>
        <taxon>Pseudomonadota</taxon>
        <taxon>Gammaproteobacteria</taxon>
        <taxon>Lysobacterales</taxon>
        <taxon>Lysobacteraceae</taxon>
        <taxon>Luteimonas</taxon>
    </lineage>
</organism>
<accession>A0A4R5TP23</accession>
<evidence type="ECO:0000313" key="2">
    <source>
        <dbReference type="Proteomes" id="UP000294796"/>
    </source>
</evidence>
<reference evidence="1 2" key="1">
    <citation type="submission" date="2019-03" db="EMBL/GenBank/DDBJ databases">
        <title>Luteimonas zhaokaii sp.nov., isolated from the rectal contents of Plateau pika in Yushu, Qinghai Province, China.</title>
        <authorList>
            <person name="Zhang G."/>
        </authorList>
    </citation>
    <scope>NUCLEOTIDE SEQUENCE [LARGE SCALE GENOMIC DNA]</scope>
    <source>
        <strain evidence="1 2">B9</strain>
    </source>
</reference>
<dbReference type="AlphaFoldDB" id="A0A4R5TP23"/>
<evidence type="ECO:0000313" key="1">
    <source>
        <dbReference type="EMBL" id="TDK23776.1"/>
    </source>
</evidence>